<gene>
    <name evidence="18" type="ORF">SR858_22690</name>
</gene>
<evidence type="ECO:0000256" key="13">
    <source>
        <dbReference type="PROSITE-ProRule" id="PRU10144"/>
    </source>
</evidence>
<dbReference type="Pfam" id="PF07715">
    <property type="entry name" value="Plug"/>
    <property type="match status" value="1"/>
</dbReference>
<evidence type="ECO:0000256" key="9">
    <source>
        <dbReference type="ARBA" id="ARBA00023136"/>
    </source>
</evidence>
<keyword evidence="10 18" id="KW-0675">Receptor</keyword>
<proteinExistence type="inferred from homology"/>
<evidence type="ECO:0000256" key="2">
    <source>
        <dbReference type="ARBA" id="ARBA00009810"/>
    </source>
</evidence>
<dbReference type="InterPro" id="IPR000531">
    <property type="entry name" value="Beta-barrel_TonB"/>
</dbReference>
<comment type="subcellular location">
    <subcellularLocation>
        <location evidence="1 12">Cell outer membrane</location>
        <topology evidence="1 12">Multi-pass membrane protein</topology>
    </subcellularLocation>
</comment>
<feature type="short sequence motif" description="TonB C-terminal box" evidence="13">
    <location>
        <begin position="718"/>
        <end position="735"/>
    </location>
</feature>
<dbReference type="PANTHER" id="PTHR30069">
    <property type="entry name" value="TONB-DEPENDENT OUTER MEMBRANE RECEPTOR"/>
    <property type="match status" value="1"/>
</dbReference>
<keyword evidence="6" id="KW-0732">Signal</keyword>
<dbReference type="InterPro" id="IPR012910">
    <property type="entry name" value="Plug_dom"/>
</dbReference>
<dbReference type="InterPro" id="IPR010917">
    <property type="entry name" value="TonB_rcpt_CS"/>
</dbReference>
<evidence type="ECO:0000256" key="6">
    <source>
        <dbReference type="ARBA" id="ARBA00022729"/>
    </source>
</evidence>
<evidence type="ECO:0000256" key="3">
    <source>
        <dbReference type="ARBA" id="ARBA00022448"/>
    </source>
</evidence>
<dbReference type="PANTHER" id="PTHR30069:SF53">
    <property type="entry name" value="COLICIN I RECEPTOR-RELATED"/>
    <property type="match status" value="1"/>
</dbReference>
<keyword evidence="7" id="KW-0406">Ion transport</keyword>
<comment type="similarity">
    <text evidence="2 12 14">Belongs to the TonB-dependent receptor family.</text>
</comment>
<evidence type="ECO:0000313" key="18">
    <source>
        <dbReference type="EMBL" id="WQH03829.1"/>
    </source>
</evidence>
<evidence type="ECO:0000256" key="14">
    <source>
        <dbReference type="RuleBase" id="RU003357"/>
    </source>
</evidence>
<dbReference type="CDD" id="cd01347">
    <property type="entry name" value="ligand_gated_channel"/>
    <property type="match status" value="1"/>
</dbReference>
<dbReference type="PROSITE" id="PS52016">
    <property type="entry name" value="TONB_DEPENDENT_REC_3"/>
    <property type="match status" value="1"/>
</dbReference>
<evidence type="ECO:0000259" key="16">
    <source>
        <dbReference type="Pfam" id="PF00593"/>
    </source>
</evidence>
<organism evidence="18 19">
    <name type="scientific">Duganella zoogloeoides</name>
    <dbReference type="NCBI Taxonomy" id="75659"/>
    <lineage>
        <taxon>Bacteria</taxon>
        <taxon>Pseudomonadati</taxon>
        <taxon>Pseudomonadota</taxon>
        <taxon>Betaproteobacteria</taxon>
        <taxon>Burkholderiales</taxon>
        <taxon>Oxalobacteraceae</taxon>
        <taxon>Telluria group</taxon>
        <taxon>Duganella</taxon>
    </lineage>
</organism>
<evidence type="ECO:0000256" key="8">
    <source>
        <dbReference type="ARBA" id="ARBA00023077"/>
    </source>
</evidence>
<dbReference type="GeneID" id="43164800"/>
<dbReference type="SUPFAM" id="SSF56935">
    <property type="entry name" value="Porins"/>
    <property type="match status" value="1"/>
</dbReference>
<dbReference type="InterPro" id="IPR037066">
    <property type="entry name" value="Plug_dom_sf"/>
</dbReference>
<name>A0ABZ0XWQ8_9BURK</name>
<dbReference type="Proteomes" id="UP001326110">
    <property type="component" value="Chromosome"/>
</dbReference>
<keyword evidence="4 12" id="KW-1134">Transmembrane beta strand</keyword>
<feature type="domain" description="TonB-dependent receptor-like beta-barrel" evidence="16">
    <location>
        <begin position="273"/>
        <end position="693"/>
    </location>
</feature>
<evidence type="ECO:0000256" key="5">
    <source>
        <dbReference type="ARBA" id="ARBA00022692"/>
    </source>
</evidence>
<sequence>MSSSTRHIARPSHPASHPNPHPTRKTALALAIAVVMAGGSVSAGSALAQIATTGTMAEVVVSAAGFEQNIKDAPASITVITRAELERERFGNLTQALESVEGIDVGAASDKTGGMNISIRGMPSDYTLVLIDGRRQNAAGNVTPNNFGGTQTSFMPPLAAIERIEVIRGPMSTLYGSDAMGGVVNIITRKVGKKWIGSVGADYTAQQESAFGDVKAGRFYLSGPLSTDLLGLSLRGSTQRRDAANVTYQNINGVETPTNMGANPVRSEVNNYGGRLAFTPNRAHTIMLDVEAGRQTYDNAAGQLGTLGVQGGYGPKQKYNRDQYTLSHTGRLGWGTIDSSYMVNQTETIGRTIPPGTPGAVAGSARTLEVESRVFDTKLVLPWGNHMSTIGAQWWQAEMTDGVAPAKFEFTQKALFLEDEWRLAETVALTLGARYDDHSIFGGQMSPRAYAVWSATPNWTVKGGVSRGYKTPRVEQLSPGINGFGGQGTIPLVGSPGLKPETSTATELSVHFDNLAGWTASGTLFNNKFKDKITTGTGLINCDYRQAPNRPGCVSFGNWPNVDAFGQSINVDEAVTRGAEFNTRVALSKTVAASANYTYTDSEQKSGANAGKPLSDTPEHAVNARLTWDITPDVKSWLRAEYRSDRFRDPGTSASTRVAKEVLGDYQGYTMLHLGGSYQLTKAVTLNAAIYNLLNKDFLDYRSYRATPTANPTYSNTYVNSQEGRRLWLSANVDF</sequence>
<dbReference type="Pfam" id="PF00593">
    <property type="entry name" value="TonB_dep_Rec_b-barrel"/>
    <property type="match status" value="1"/>
</dbReference>
<accession>A0ABZ0XWQ8</accession>
<dbReference type="RefSeq" id="WP_019923177.1">
    <property type="nucleotide sequence ID" value="NZ_CP140152.1"/>
</dbReference>
<feature type="domain" description="TonB-dependent receptor plug" evidence="17">
    <location>
        <begin position="70"/>
        <end position="183"/>
    </location>
</feature>
<evidence type="ECO:0000256" key="10">
    <source>
        <dbReference type="ARBA" id="ARBA00023170"/>
    </source>
</evidence>
<dbReference type="InterPro" id="IPR039426">
    <property type="entry name" value="TonB-dep_rcpt-like"/>
</dbReference>
<keyword evidence="8 14" id="KW-0798">TonB box</keyword>
<protein>
    <submittedName>
        <fullName evidence="18">TonB-dependent receptor</fullName>
    </submittedName>
</protein>
<dbReference type="PROSITE" id="PS01156">
    <property type="entry name" value="TONB_DEPENDENT_REC_2"/>
    <property type="match status" value="1"/>
</dbReference>
<evidence type="ECO:0000256" key="4">
    <source>
        <dbReference type="ARBA" id="ARBA00022452"/>
    </source>
</evidence>
<evidence type="ECO:0000313" key="19">
    <source>
        <dbReference type="Proteomes" id="UP001326110"/>
    </source>
</evidence>
<keyword evidence="3 12" id="KW-0813">Transport</keyword>
<evidence type="ECO:0000259" key="17">
    <source>
        <dbReference type="Pfam" id="PF07715"/>
    </source>
</evidence>
<dbReference type="EMBL" id="CP140152">
    <property type="protein sequence ID" value="WQH03829.1"/>
    <property type="molecule type" value="Genomic_DNA"/>
</dbReference>
<dbReference type="Gene3D" id="2.40.170.20">
    <property type="entry name" value="TonB-dependent receptor, beta-barrel domain"/>
    <property type="match status" value="1"/>
</dbReference>
<dbReference type="Gene3D" id="2.170.130.10">
    <property type="entry name" value="TonB-dependent receptor, plug domain"/>
    <property type="match status" value="1"/>
</dbReference>
<keyword evidence="19" id="KW-1185">Reference proteome</keyword>
<reference evidence="18 19" key="1">
    <citation type="submission" date="2023-11" db="EMBL/GenBank/DDBJ databases">
        <title>MicrobeMod: A computational toolkit for identifying prokaryotic methylation and restriction-modification with nanopore sequencing.</title>
        <authorList>
            <person name="Crits-Christoph A."/>
            <person name="Kang S.C."/>
            <person name="Lee H."/>
            <person name="Ostrov N."/>
        </authorList>
    </citation>
    <scope>NUCLEOTIDE SEQUENCE [LARGE SCALE GENOMIC DNA]</scope>
    <source>
        <strain evidence="18 19">ATCC 25935</strain>
    </source>
</reference>
<dbReference type="InterPro" id="IPR036942">
    <property type="entry name" value="Beta-barrel_TonB_sf"/>
</dbReference>
<evidence type="ECO:0000256" key="1">
    <source>
        <dbReference type="ARBA" id="ARBA00004571"/>
    </source>
</evidence>
<feature type="region of interest" description="Disordered" evidence="15">
    <location>
        <begin position="1"/>
        <end position="23"/>
    </location>
</feature>
<evidence type="ECO:0000256" key="11">
    <source>
        <dbReference type="ARBA" id="ARBA00023237"/>
    </source>
</evidence>
<keyword evidence="11 12" id="KW-0998">Cell outer membrane</keyword>
<evidence type="ECO:0000256" key="7">
    <source>
        <dbReference type="ARBA" id="ARBA00023065"/>
    </source>
</evidence>
<keyword evidence="9 12" id="KW-0472">Membrane</keyword>
<evidence type="ECO:0000256" key="12">
    <source>
        <dbReference type="PROSITE-ProRule" id="PRU01360"/>
    </source>
</evidence>
<keyword evidence="5 12" id="KW-0812">Transmembrane</keyword>
<evidence type="ECO:0000256" key="15">
    <source>
        <dbReference type="SAM" id="MobiDB-lite"/>
    </source>
</evidence>